<dbReference type="STRING" id="1122247.GCA_000379865_01049"/>
<gene>
    <name evidence="1" type="ORF">C731_1499</name>
</gene>
<dbReference type="Proteomes" id="UP000006265">
    <property type="component" value="Unassembled WGS sequence"/>
</dbReference>
<keyword evidence="2" id="KW-1185">Reference proteome</keyword>
<dbReference type="RefSeq" id="WP_005626137.1">
    <property type="nucleotide sequence ID" value="NZ_AMRA01000039.1"/>
</dbReference>
<dbReference type="AlphaFoldDB" id="K5BGZ4"/>
<dbReference type="eggNOG" id="COG3427">
    <property type="taxonomic scope" value="Bacteria"/>
</dbReference>
<dbReference type="CDD" id="cd08862">
    <property type="entry name" value="SRPBCC_Smu440-like"/>
    <property type="match status" value="1"/>
</dbReference>
<dbReference type="Pfam" id="PF10604">
    <property type="entry name" value="Polyketide_cyc2"/>
    <property type="match status" value="1"/>
</dbReference>
<dbReference type="EMBL" id="AMRA01000039">
    <property type="protein sequence ID" value="EKF24431.1"/>
    <property type="molecule type" value="Genomic_DNA"/>
</dbReference>
<dbReference type="OrthoDB" id="191189at2"/>
<protein>
    <submittedName>
        <fullName evidence="1">Polyketide cyclase / dehydrase and lipid transport family protein</fullName>
    </submittedName>
</protein>
<dbReference type="Gene3D" id="3.30.530.20">
    <property type="match status" value="1"/>
</dbReference>
<proteinExistence type="predicted"/>
<accession>K5BGZ4</accession>
<dbReference type="InterPro" id="IPR019587">
    <property type="entry name" value="Polyketide_cyclase/dehydratase"/>
</dbReference>
<sequence length="147" mass="16470">MYTECSADIGAPADVVWDVYSDVQRWPEWTDSVTRLVPLDGPELTIGHRFAIKQPRMPNLVWEVTAVTPGHSWTWVQRSPGGLTIAEHEVTALDDTRTRVRQSIRQCGPVGTVVGLLMRRMTRRYLDIEAAGLKRRCEQLHCGGSAG</sequence>
<organism evidence="1 2">
    <name type="scientific">Mycolicibacterium hassiacum (strain DSM 44199 / CIP 105218 / JCM 12690 / 3849)</name>
    <name type="common">Mycobacterium hassiacum</name>
    <dbReference type="NCBI Taxonomy" id="1122247"/>
    <lineage>
        <taxon>Bacteria</taxon>
        <taxon>Bacillati</taxon>
        <taxon>Actinomycetota</taxon>
        <taxon>Actinomycetes</taxon>
        <taxon>Mycobacteriales</taxon>
        <taxon>Mycobacteriaceae</taxon>
        <taxon>Mycolicibacterium</taxon>
    </lineage>
</organism>
<evidence type="ECO:0000313" key="1">
    <source>
        <dbReference type="EMBL" id="EKF24431.1"/>
    </source>
</evidence>
<comment type="caution">
    <text evidence="1">The sequence shown here is derived from an EMBL/GenBank/DDBJ whole genome shotgun (WGS) entry which is preliminary data.</text>
</comment>
<dbReference type="InterPro" id="IPR023393">
    <property type="entry name" value="START-like_dom_sf"/>
</dbReference>
<reference evidence="1 2" key="1">
    <citation type="journal article" date="2012" name="J. Bacteriol.">
        <title>Genome sequence of Mycobacterium hassiacum DSM 44199, a rare source of heat-stable mycobacterial proteins.</title>
        <authorList>
            <person name="Tiago I."/>
            <person name="Maranha A."/>
            <person name="Mendes V."/>
            <person name="Alarico S."/>
            <person name="Moynihan P.J."/>
            <person name="Clarke A.J."/>
            <person name="Macedo-Ribeiro S."/>
            <person name="Pereira P.J."/>
            <person name="Empadinhas N."/>
        </authorList>
    </citation>
    <scope>NUCLEOTIDE SEQUENCE [LARGE SCALE GENOMIC DNA]</scope>
    <source>
        <strain evidence="2">DSM 44199 / CIP 105218 / JCM 12690 / 3849</strain>
    </source>
</reference>
<dbReference type="PATRIC" id="fig|1122247.3.peg.1440"/>
<dbReference type="SUPFAM" id="SSF55961">
    <property type="entry name" value="Bet v1-like"/>
    <property type="match status" value="1"/>
</dbReference>
<name>K5BGZ4_MYCHD</name>
<evidence type="ECO:0000313" key="2">
    <source>
        <dbReference type="Proteomes" id="UP000006265"/>
    </source>
</evidence>